<evidence type="ECO:0008006" key="4">
    <source>
        <dbReference type="Google" id="ProtNLM"/>
    </source>
</evidence>
<dbReference type="InterPro" id="IPR032675">
    <property type="entry name" value="LRR_dom_sf"/>
</dbReference>
<accession>E0NPP7</accession>
<dbReference type="AlphaFoldDB" id="E0NPP7"/>
<evidence type="ECO:0000256" key="1">
    <source>
        <dbReference type="SAM" id="SignalP"/>
    </source>
</evidence>
<dbReference type="InterPro" id="IPR053139">
    <property type="entry name" value="Surface_bspA-like"/>
</dbReference>
<dbReference type="Proteomes" id="UP000004394">
    <property type="component" value="Unassembled WGS sequence"/>
</dbReference>
<feature type="signal peptide" evidence="1">
    <location>
        <begin position="1"/>
        <end position="22"/>
    </location>
</feature>
<dbReference type="HOGENOM" id="CLU_016302_0_0_10"/>
<evidence type="ECO:0000313" key="2">
    <source>
        <dbReference type="EMBL" id="EFM03006.1"/>
    </source>
</evidence>
<reference evidence="2" key="1">
    <citation type="submission" date="2010-07" db="EMBL/GenBank/DDBJ databases">
        <authorList>
            <person name="Muzny D."/>
            <person name="Qin X."/>
            <person name="Deng J."/>
            <person name="Jiang H."/>
            <person name="Liu Y."/>
            <person name="Qu J."/>
            <person name="Song X.-Z."/>
            <person name="Zhang L."/>
            <person name="Thornton R."/>
            <person name="Coyle M."/>
            <person name="Francisco L."/>
            <person name="Jackson L."/>
            <person name="Javaid M."/>
            <person name="Korchina V."/>
            <person name="Kovar C."/>
            <person name="Mata R."/>
            <person name="Mathew T."/>
            <person name="Ngo R."/>
            <person name="Nguyen L."/>
            <person name="Nguyen N."/>
            <person name="Okwuonu G."/>
            <person name="Ongeri F."/>
            <person name="Pham C."/>
            <person name="Simmons D."/>
            <person name="Wilczek-Boney K."/>
            <person name="Hale W."/>
            <person name="Jakkamsetti A."/>
            <person name="Pham P."/>
            <person name="Ruth R."/>
            <person name="San Lucas F."/>
            <person name="Warren J."/>
            <person name="Zhang J."/>
            <person name="Zhao Z."/>
            <person name="Zhou C."/>
            <person name="Zhu D."/>
            <person name="Lee S."/>
            <person name="Bess C."/>
            <person name="Blankenburg K."/>
            <person name="Forbes L."/>
            <person name="Fu Q."/>
            <person name="Gubbala S."/>
            <person name="Hirani K."/>
            <person name="Jayaseelan J.C."/>
            <person name="Lara F."/>
            <person name="Munidasa M."/>
            <person name="Palculict T."/>
            <person name="Patil S."/>
            <person name="Pu L.-L."/>
            <person name="Saada N."/>
            <person name="Tang L."/>
            <person name="Weissenberger G."/>
            <person name="Zhu Y."/>
            <person name="Hemphill L."/>
            <person name="Shang Y."/>
            <person name="Youmans B."/>
            <person name="Ayvaz T."/>
            <person name="Ross M."/>
            <person name="Santibanez J."/>
            <person name="Aqrawi P."/>
            <person name="Gross S."/>
            <person name="Joshi V."/>
            <person name="Fowler G."/>
            <person name="Nazareth L."/>
            <person name="Reid J."/>
            <person name="Worley K."/>
            <person name="Petrosino J."/>
            <person name="Highlander S."/>
            <person name="Gibbs R."/>
        </authorList>
    </citation>
    <scope>NUCLEOTIDE SEQUENCE [LARGE SCALE GENOMIC DNA]</scope>
    <source>
        <strain evidence="2">DSM 16973</strain>
    </source>
</reference>
<evidence type="ECO:0000313" key="3">
    <source>
        <dbReference type="Proteomes" id="UP000004394"/>
    </source>
</evidence>
<dbReference type="OrthoDB" id="1081638at2"/>
<keyword evidence="3" id="KW-1185">Reference proteome</keyword>
<dbReference type="EMBL" id="AEEI01000004">
    <property type="protein sequence ID" value="EFM03006.1"/>
    <property type="molecule type" value="Genomic_DNA"/>
</dbReference>
<dbReference type="InterPro" id="IPR026906">
    <property type="entry name" value="LRR_5"/>
</dbReference>
<dbReference type="Pfam" id="PF13306">
    <property type="entry name" value="LRR_5"/>
    <property type="match status" value="2"/>
</dbReference>
<dbReference type="BioCyc" id="PMAR862515-HMP:GMOO-154-MONOMER"/>
<organism evidence="2 3">
    <name type="scientific">Hoylesella marshii DSM 16973 = JCM 13450</name>
    <dbReference type="NCBI Taxonomy" id="862515"/>
    <lineage>
        <taxon>Bacteria</taxon>
        <taxon>Pseudomonadati</taxon>
        <taxon>Bacteroidota</taxon>
        <taxon>Bacteroidia</taxon>
        <taxon>Bacteroidales</taxon>
        <taxon>Prevotellaceae</taxon>
        <taxon>Hoylesella</taxon>
    </lineage>
</organism>
<dbReference type="RefSeq" id="WP_006947829.1">
    <property type="nucleotide sequence ID" value="NZ_GL397214.1"/>
</dbReference>
<dbReference type="PANTHER" id="PTHR45661:SF3">
    <property type="entry name" value="IG-LIKE DOMAIN-CONTAINING PROTEIN"/>
    <property type="match status" value="1"/>
</dbReference>
<comment type="caution">
    <text evidence="2">The sequence shown here is derived from an EMBL/GenBank/DDBJ whole genome shotgun (WGS) entry which is preliminary data.</text>
</comment>
<sequence>MKKKLLLLLFILCMLPSSQLQAQDKTYTVNGKIWTYRLNGGNATIVSVRNADHSSALSGEVTIPSQIGSAKVTAIGPSVFHNQNSMTKITIPESVTTIGDNAFYQCERLTGTLYLPNITTIGNYTFYRCEHLTGTLSLPNLTTIGNYAFYYCKHLTGAPYLPNLTTIGENAFYNCYRLTGALKLPKVIAIGKAAFASCPGLSSLEVSKATIIGQAAFVDCSGLTELKLPNVTTIDEGAFLRCKGLIELKLPNVTTINDRAFGFCTHLARLEAPKLTIIGEWAFDECRGLTHLKLPKTLTSIATGAFSDCSSLTTVTFESGTVLTNILGQVHFQYCYNLQYIDMRGVTLPPGFISSRDNPGLSLFRNVPPYTMIYLPATVTAAEANQENFVIGNQCDKFVVYERHNDYKDGNMGCDYPILQDFTATTAEYRDRNFSGISCKTLCLPYPATLPAGMMAYTLVRRKANGRCYFTSVAKAADGTTSLEANTPYLLRVTDGGTHTFGTENNVQVKATPATMEVQGSHDASIFFGGTTTNIDNAAAASGNYYGLYGNTWLPYKPSTPNGFVHSMRAYIRTTGGSPAKGFAIVLDDEDTATGIDTPELTEDELRSGHHTFYTLDGRQAGTDYDRLISGEIYVVKGQKFYKF</sequence>
<keyword evidence="1" id="KW-0732">Signal</keyword>
<dbReference type="STRING" id="862515.HMPREF0658_0148"/>
<dbReference type="eggNOG" id="COG5492">
    <property type="taxonomic scope" value="Bacteria"/>
</dbReference>
<feature type="chain" id="PRO_5003138204" description="Leucine Rich Repeat protein" evidence="1">
    <location>
        <begin position="23"/>
        <end position="644"/>
    </location>
</feature>
<name>E0NPP7_9BACT</name>
<gene>
    <name evidence="2" type="ORF">HMPREF0658_0148</name>
</gene>
<dbReference type="PANTHER" id="PTHR45661">
    <property type="entry name" value="SURFACE ANTIGEN"/>
    <property type="match status" value="1"/>
</dbReference>
<proteinExistence type="predicted"/>
<dbReference type="SUPFAM" id="SSF52058">
    <property type="entry name" value="L domain-like"/>
    <property type="match status" value="2"/>
</dbReference>
<dbReference type="Gene3D" id="3.80.10.10">
    <property type="entry name" value="Ribonuclease Inhibitor"/>
    <property type="match status" value="3"/>
</dbReference>
<protein>
    <recommendedName>
        <fullName evidence="4">Leucine Rich Repeat protein</fullName>
    </recommendedName>
</protein>